<comment type="caution">
    <text evidence="1">The sequence shown here is derived from an EMBL/GenBank/DDBJ whole genome shotgun (WGS) entry which is preliminary data.</text>
</comment>
<reference evidence="1 2" key="1">
    <citation type="journal article" date="2024" name="Proc. Natl. Acad. Sci. U.S.A.">
        <title>The genetic regulatory architecture and epigenomic basis for age-related changes in rattlesnake venom.</title>
        <authorList>
            <person name="Hogan M.P."/>
            <person name="Holding M.L."/>
            <person name="Nystrom G.S."/>
            <person name="Colston T.J."/>
            <person name="Bartlett D.A."/>
            <person name="Mason A.J."/>
            <person name="Ellsworth S.A."/>
            <person name="Rautsaw R.M."/>
            <person name="Lawrence K.C."/>
            <person name="Strickland J.L."/>
            <person name="He B."/>
            <person name="Fraser P."/>
            <person name="Margres M.J."/>
            <person name="Gilbert D.M."/>
            <person name="Gibbs H.L."/>
            <person name="Parkinson C.L."/>
            <person name="Rokyta D.R."/>
        </authorList>
    </citation>
    <scope>NUCLEOTIDE SEQUENCE [LARGE SCALE GENOMIC DNA]</scope>
    <source>
        <strain evidence="1">DRR0105</strain>
    </source>
</reference>
<evidence type="ECO:0000313" key="2">
    <source>
        <dbReference type="Proteomes" id="UP001474421"/>
    </source>
</evidence>
<name>A0AAW1B035_CROAD</name>
<sequence length="45" mass="5031">MSTVSSKSNGEVKMKSDIFHGDSAPQVVFVQTMIPLRRILNKIHC</sequence>
<dbReference type="AlphaFoldDB" id="A0AAW1B035"/>
<keyword evidence="2" id="KW-1185">Reference proteome</keyword>
<protein>
    <submittedName>
        <fullName evidence="1">Uncharacterized protein</fullName>
    </submittedName>
</protein>
<dbReference type="Proteomes" id="UP001474421">
    <property type="component" value="Unassembled WGS sequence"/>
</dbReference>
<proteinExistence type="predicted"/>
<evidence type="ECO:0000313" key="1">
    <source>
        <dbReference type="EMBL" id="KAK9395163.1"/>
    </source>
</evidence>
<accession>A0AAW1B035</accession>
<organism evidence="1 2">
    <name type="scientific">Crotalus adamanteus</name>
    <name type="common">Eastern diamondback rattlesnake</name>
    <dbReference type="NCBI Taxonomy" id="8729"/>
    <lineage>
        <taxon>Eukaryota</taxon>
        <taxon>Metazoa</taxon>
        <taxon>Chordata</taxon>
        <taxon>Craniata</taxon>
        <taxon>Vertebrata</taxon>
        <taxon>Euteleostomi</taxon>
        <taxon>Lepidosauria</taxon>
        <taxon>Squamata</taxon>
        <taxon>Bifurcata</taxon>
        <taxon>Unidentata</taxon>
        <taxon>Episquamata</taxon>
        <taxon>Toxicofera</taxon>
        <taxon>Serpentes</taxon>
        <taxon>Colubroidea</taxon>
        <taxon>Viperidae</taxon>
        <taxon>Crotalinae</taxon>
        <taxon>Crotalus</taxon>
    </lineage>
</organism>
<dbReference type="EMBL" id="JAOTOJ010000010">
    <property type="protein sequence ID" value="KAK9395163.1"/>
    <property type="molecule type" value="Genomic_DNA"/>
</dbReference>
<gene>
    <name evidence="1" type="ORF">NXF25_014509</name>
</gene>